<dbReference type="GO" id="GO:0004519">
    <property type="term" value="F:endonuclease activity"/>
    <property type="evidence" value="ECO:0007669"/>
    <property type="project" value="UniProtKB-KW"/>
</dbReference>
<evidence type="ECO:0000256" key="1">
    <source>
        <dbReference type="ARBA" id="ARBA00023015"/>
    </source>
</evidence>
<dbReference type="PANTHER" id="PTHR31677">
    <property type="entry name" value="AP2 DOMAIN CLASS TRANSCRIPTION FACTOR"/>
    <property type="match status" value="1"/>
</dbReference>
<reference evidence="6" key="1">
    <citation type="submission" date="2020-04" db="EMBL/GenBank/DDBJ databases">
        <authorList>
            <person name="Chiriac C."/>
            <person name="Salcher M."/>
            <person name="Ghai R."/>
            <person name="Kavagutti S V."/>
        </authorList>
    </citation>
    <scope>NUCLEOTIDE SEQUENCE</scope>
</reference>
<name>A0A6J5MMU0_9CAUD</name>
<evidence type="ECO:0000313" key="6">
    <source>
        <dbReference type="EMBL" id="CAB4148124.1"/>
    </source>
</evidence>
<keyword evidence="2" id="KW-0238">DNA-binding</keyword>
<dbReference type="GO" id="GO:0003677">
    <property type="term" value="F:DNA binding"/>
    <property type="evidence" value="ECO:0007669"/>
    <property type="project" value="UniProtKB-KW"/>
</dbReference>
<dbReference type="EMBL" id="LR796483">
    <property type="protein sequence ID" value="CAB4148124.1"/>
    <property type="molecule type" value="Genomic_DNA"/>
</dbReference>
<proteinExistence type="predicted"/>
<dbReference type="PANTHER" id="PTHR31677:SF196">
    <property type="entry name" value="ETHYLENE-RESPONSIVE TRANSCRIPTION FACTOR ERF109"/>
    <property type="match status" value="1"/>
</dbReference>
<dbReference type="InterPro" id="IPR044925">
    <property type="entry name" value="His-Me_finger_sf"/>
</dbReference>
<organism evidence="6">
    <name type="scientific">uncultured Caudovirales phage</name>
    <dbReference type="NCBI Taxonomy" id="2100421"/>
    <lineage>
        <taxon>Viruses</taxon>
        <taxon>Duplodnaviria</taxon>
        <taxon>Heunggongvirae</taxon>
        <taxon>Uroviricota</taxon>
        <taxon>Caudoviricetes</taxon>
        <taxon>Peduoviridae</taxon>
        <taxon>Maltschvirus</taxon>
        <taxon>Maltschvirus maltsch</taxon>
    </lineage>
</organism>
<evidence type="ECO:0000256" key="4">
    <source>
        <dbReference type="SAM" id="MobiDB-lite"/>
    </source>
</evidence>
<sequence>MTKRIPLSTKEDFRLDPRSPSGLSRLQASGDYEPCGWLESSGYWKTGYKRARYYVHRICYYLSTGIDPMGFEIDHIDGDTKNNSPENLRTASVSANQANQRLSNRNTSGRKGVCWHKARKKWIAQITANKSYAYLGMFDTLEDAAKAYDAAAIKLFGNYAKTNVSIINAQ</sequence>
<dbReference type="Gene3D" id="3.90.75.20">
    <property type="match status" value="1"/>
</dbReference>
<dbReference type="Pfam" id="PF00847">
    <property type="entry name" value="AP2"/>
    <property type="match status" value="1"/>
</dbReference>
<keyword evidence="6" id="KW-0540">Nuclease</keyword>
<protein>
    <submittedName>
        <fullName evidence="6">Putative NHN endonuclease</fullName>
    </submittedName>
</protein>
<dbReference type="InterPro" id="IPR003615">
    <property type="entry name" value="HNH_nuc"/>
</dbReference>
<dbReference type="SUPFAM" id="SSF54171">
    <property type="entry name" value="DNA-binding domain"/>
    <property type="match status" value="1"/>
</dbReference>
<gene>
    <name evidence="6" type="ORF">UFOVP431_116</name>
</gene>
<dbReference type="PROSITE" id="PS51032">
    <property type="entry name" value="AP2_ERF"/>
    <property type="match status" value="1"/>
</dbReference>
<dbReference type="InterPro" id="IPR016177">
    <property type="entry name" value="DNA-bd_dom_sf"/>
</dbReference>
<dbReference type="InterPro" id="IPR001471">
    <property type="entry name" value="AP2/ERF_dom"/>
</dbReference>
<evidence type="ECO:0000256" key="2">
    <source>
        <dbReference type="ARBA" id="ARBA00023125"/>
    </source>
</evidence>
<evidence type="ECO:0000256" key="3">
    <source>
        <dbReference type="ARBA" id="ARBA00023163"/>
    </source>
</evidence>
<evidence type="ECO:0000259" key="5">
    <source>
        <dbReference type="PROSITE" id="PS51032"/>
    </source>
</evidence>
<keyword evidence="1" id="KW-0805">Transcription regulation</keyword>
<dbReference type="SUPFAM" id="SSF54060">
    <property type="entry name" value="His-Me finger endonucleases"/>
    <property type="match status" value="1"/>
</dbReference>
<keyword evidence="6" id="KW-0255">Endonuclease</keyword>
<dbReference type="SMART" id="SM00380">
    <property type="entry name" value="AP2"/>
    <property type="match status" value="1"/>
</dbReference>
<dbReference type="Pfam" id="PF13392">
    <property type="entry name" value="HNH_3"/>
    <property type="match status" value="1"/>
</dbReference>
<feature type="domain" description="AP2/ERF" evidence="5">
    <location>
        <begin position="109"/>
        <end position="165"/>
    </location>
</feature>
<accession>A0A6J5MMU0</accession>
<keyword evidence="3" id="KW-0804">Transcription</keyword>
<feature type="region of interest" description="Disordered" evidence="4">
    <location>
        <begin position="1"/>
        <end position="25"/>
    </location>
</feature>
<dbReference type="InterPro" id="IPR036955">
    <property type="entry name" value="AP2/ERF_dom_sf"/>
</dbReference>
<dbReference type="Gene3D" id="3.30.730.10">
    <property type="entry name" value="AP2/ERF domain"/>
    <property type="match status" value="1"/>
</dbReference>
<keyword evidence="6" id="KW-0378">Hydrolase</keyword>
<dbReference type="GO" id="GO:0003700">
    <property type="term" value="F:DNA-binding transcription factor activity"/>
    <property type="evidence" value="ECO:0007669"/>
    <property type="project" value="InterPro"/>
</dbReference>